<evidence type="ECO:0000256" key="4">
    <source>
        <dbReference type="ARBA" id="ARBA00023163"/>
    </source>
</evidence>
<dbReference type="Pfam" id="PF00126">
    <property type="entry name" value="HTH_1"/>
    <property type="match status" value="1"/>
</dbReference>
<dbReference type="SUPFAM" id="SSF46785">
    <property type="entry name" value="Winged helix' DNA-binding domain"/>
    <property type="match status" value="1"/>
</dbReference>
<dbReference type="RefSeq" id="WP_264770833.1">
    <property type="nucleotide sequence ID" value="NZ_JAPDOG010000001.1"/>
</dbReference>
<evidence type="ECO:0000256" key="1">
    <source>
        <dbReference type="ARBA" id="ARBA00009437"/>
    </source>
</evidence>
<evidence type="ECO:0000313" key="6">
    <source>
        <dbReference type="EMBL" id="MCW3780256.1"/>
    </source>
</evidence>
<keyword evidence="2" id="KW-0805">Transcription regulation</keyword>
<dbReference type="SUPFAM" id="SSF53850">
    <property type="entry name" value="Periplasmic binding protein-like II"/>
    <property type="match status" value="1"/>
</dbReference>
<evidence type="ECO:0000256" key="3">
    <source>
        <dbReference type="ARBA" id="ARBA00023125"/>
    </source>
</evidence>
<dbReference type="InterPro" id="IPR036388">
    <property type="entry name" value="WH-like_DNA-bd_sf"/>
</dbReference>
<dbReference type="Gene3D" id="1.10.10.10">
    <property type="entry name" value="Winged helix-like DNA-binding domain superfamily/Winged helix DNA-binding domain"/>
    <property type="match status" value="1"/>
</dbReference>
<proteinExistence type="inferred from homology"/>
<protein>
    <submittedName>
        <fullName evidence="6">LysR family transcriptional regulator</fullName>
    </submittedName>
</protein>
<reference evidence="6 7" key="1">
    <citation type="submission" date="2022-10" db="EMBL/GenBank/DDBJ databases">
        <title>Defluviimonas sp. CAU 1641 isolated from mud.</title>
        <authorList>
            <person name="Kim W."/>
        </authorList>
    </citation>
    <scope>NUCLEOTIDE SEQUENCE [LARGE SCALE GENOMIC DNA]</scope>
    <source>
        <strain evidence="6 7">CAU 1641</strain>
    </source>
</reference>
<feature type="domain" description="HTH lysR-type" evidence="5">
    <location>
        <begin position="9"/>
        <end position="66"/>
    </location>
</feature>
<keyword evidence="3" id="KW-0238">DNA-binding</keyword>
<organism evidence="6 7">
    <name type="scientific">Defluviimonas salinarum</name>
    <dbReference type="NCBI Taxonomy" id="2992147"/>
    <lineage>
        <taxon>Bacteria</taxon>
        <taxon>Pseudomonadati</taxon>
        <taxon>Pseudomonadota</taxon>
        <taxon>Alphaproteobacteria</taxon>
        <taxon>Rhodobacterales</taxon>
        <taxon>Paracoccaceae</taxon>
        <taxon>Albidovulum</taxon>
    </lineage>
</organism>
<dbReference type="PRINTS" id="PR00039">
    <property type="entry name" value="HTHLYSR"/>
</dbReference>
<evidence type="ECO:0000259" key="5">
    <source>
        <dbReference type="PROSITE" id="PS50931"/>
    </source>
</evidence>
<dbReference type="PANTHER" id="PTHR30537">
    <property type="entry name" value="HTH-TYPE TRANSCRIPTIONAL REGULATOR"/>
    <property type="match status" value="1"/>
</dbReference>
<evidence type="ECO:0000256" key="2">
    <source>
        <dbReference type="ARBA" id="ARBA00023015"/>
    </source>
</evidence>
<accession>A0ABT3IXV4</accession>
<comment type="similarity">
    <text evidence="1">Belongs to the LysR transcriptional regulatory family.</text>
</comment>
<dbReference type="PANTHER" id="PTHR30537:SF79">
    <property type="entry name" value="TRANSCRIPTIONAL REGULATOR-RELATED"/>
    <property type="match status" value="1"/>
</dbReference>
<dbReference type="PROSITE" id="PS50931">
    <property type="entry name" value="HTH_LYSR"/>
    <property type="match status" value="1"/>
</dbReference>
<dbReference type="InterPro" id="IPR005119">
    <property type="entry name" value="LysR_subst-bd"/>
</dbReference>
<dbReference type="Pfam" id="PF03466">
    <property type="entry name" value="LysR_substrate"/>
    <property type="match status" value="1"/>
</dbReference>
<name>A0ABT3IXV4_9RHOB</name>
<dbReference type="InterPro" id="IPR058163">
    <property type="entry name" value="LysR-type_TF_proteobact-type"/>
</dbReference>
<keyword evidence="4" id="KW-0804">Transcription</keyword>
<evidence type="ECO:0000313" key="7">
    <source>
        <dbReference type="Proteomes" id="UP001207582"/>
    </source>
</evidence>
<comment type="caution">
    <text evidence="6">The sequence shown here is derived from an EMBL/GenBank/DDBJ whole genome shotgun (WGS) entry which is preliminary data.</text>
</comment>
<dbReference type="InterPro" id="IPR036390">
    <property type="entry name" value="WH_DNA-bd_sf"/>
</dbReference>
<dbReference type="Gene3D" id="3.40.190.10">
    <property type="entry name" value="Periplasmic binding protein-like II"/>
    <property type="match status" value="2"/>
</dbReference>
<keyword evidence="7" id="KW-1185">Reference proteome</keyword>
<gene>
    <name evidence="6" type="ORF">OM960_01475</name>
</gene>
<dbReference type="EMBL" id="JAPDOG010000001">
    <property type="protein sequence ID" value="MCW3780256.1"/>
    <property type="molecule type" value="Genomic_DNA"/>
</dbReference>
<dbReference type="InterPro" id="IPR000847">
    <property type="entry name" value="LysR_HTH_N"/>
</dbReference>
<sequence>MPSAALDNLPLEWIRAFEAAGRSGSFTAAAQETGLTQAAISQRIGHLEERIGARLFTRKPRGVALTVEGEAWLPYVTNALTMLRQSSDDLFGVRHRKIVILASASVIQLWLAPRLAALDPGARLDISFSTMILQSDFDEQDATVEIRYGDGNWPDRYRVRLFAESLSPVAAPALATGESWHDLPKIALSGPRSGWQEWARQTGDPATPVPTLRFDSHAAALAAAGCGLGVLLASLPLAAEALAAGRIVRLSERTLAPRESYWMTASKSAISKRQWESLATAFGKPG</sequence>
<dbReference type="Proteomes" id="UP001207582">
    <property type="component" value="Unassembled WGS sequence"/>
</dbReference>